<dbReference type="KEGG" id="cmp:Cha6605_4672"/>
<dbReference type="AlphaFoldDB" id="K9UL85"/>
<proteinExistence type="predicted"/>
<dbReference type="HOGENOM" id="CLU_465169_0_0_3"/>
<protein>
    <submittedName>
        <fullName evidence="1">Uncharacterized protein</fullName>
    </submittedName>
</protein>
<dbReference type="eggNOG" id="ENOG5033UXY">
    <property type="taxonomic scope" value="Bacteria"/>
</dbReference>
<dbReference type="STRING" id="1173020.Cha6605_4672"/>
<dbReference type="RefSeq" id="WP_015161686.1">
    <property type="nucleotide sequence ID" value="NC_019697.1"/>
</dbReference>
<evidence type="ECO:0000313" key="2">
    <source>
        <dbReference type="Proteomes" id="UP000010366"/>
    </source>
</evidence>
<organism evidence="1 2">
    <name type="scientific">Chamaesiphon minutus (strain ATCC 27169 / PCC 6605)</name>
    <dbReference type="NCBI Taxonomy" id="1173020"/>
    <lineage>
        <taxon>Bacteria</taxon>
        <taxon>Bacillati</taxon>
        <taxon>Cyanobacteriota</taxon>
        <taxon>Cyanophyceae</taxon>
        <taxon>Gomontiellales</taxon>
        <taxon>Chamaesiphonaceae</taxon>
        <taxon>Chamaesiphon</taxon>
    </lineage>
</organism>
<sequence>MQRRQIILAGAGLMGAIACSNRQARSRARSILSEMSDDAATPIVAIGTGTSLDPAQYLKQLPAPKFKRGHTLPPLTRFGWTLPFDSRVELADRWGYALEWGPYATVDRVASALGNPQSEEAKVMALAAANPKRYQLAVILSPELPTTPDAIWLRNERGELLDGKKIWSPEAPLAALQAAAKLRSDPLKQIRSKAPISVVLNGGEYGLTVLGGIQKSCERDPQVVSARRNRDWFEYISARKAYQESFITKAVRQAVPDRQMYVYYPADSNPHRGRYGGWEQWCYDYKYMRKISDRPSSSTYFKEFNTGWTGNMDILTQVLNSVGQQIKFGDPLSYNWVCSGWMRGKDPVFGEIDRYIGFLKCYYMAGNIGSIAGYFDFPTGGFEISFNADRPPNWLLQMVALSRVHAIFSHLENYLRQGDLLPGPMKHVWSKDTPAYEFPTKDPDIRVLARKHRNKANWSIVAWAAGGNSRQATIDIPQLGRVDVTARPNGSVYTAKRIGDFAKLIWVDRQDV</sequence>
<evidence type="ECO:0000313" key="1">
    <source>
        <dbReference type="EMBL" id="AFY95590.1"/>
    </source>
</evidence>
<dbReference type="OrthoDB" id="474860at2"/>
<name>K9UL85_CHAP6</name>
<dbReference type="PROSITE" id="PS51257">
    <property type="entry name" value="PROKAR_LIPOPROTEIN"/>
    <property type="match status" value="1"/>
</dbReference>
<reference evidence="1 2" key="1">
    <citation type="submission" date="2012-05" db="EMBL/GenBank/DDBJ databases">
        <title>Finished chromosome of genome of Chamaesiphon sp. PCC 6605.</title>
        <authorList>
            <consortium name="US DOE Joint Genome Institute"/>
            <person name="Gugger M."/>
            <person name="Coursin T."/>
            <person name="Rippka R."/>
            <person name="Tandeau De Marsac N."/>
            <person name="Huntemann M."/>
            <person name="Wei C.-L."/>
            <person name="Han J."/>
            <person name="Detter J.C."/>
            <person name="Han C."/>
            <person name="Tapia R."/>
            <person name="Chen A."/>
            <person name="Kyrpides N."/>
            <person name="Mavromatis K."/>
            <person name="Markowitz V."/>
            <person name="Szeto E."/>
            <person name="Ivanova N."/>
            <person name="Pagani I."/>
            <person name="Pati A."/>
            <person name="Goodwin L."/>
            <person name="Nordberg H.P."/>
            <person name="Cantor M.N."/>
            <person name="Hua S.X."/>
            <person name="Woyke T."/>
            <person name="Kerfeld C.A."/>
        </authorList>
    </citation>
    <scope>NUCLEOTIDE SEQUENCE [LARGE SCALE GENOMIC DNA]</scope>
    <source>
        <strain evidence="2">ATCC 27169 / PCC 6605</strain>
    </source>
</reference>
<accession>K9UL85</accession>
<keyword evidence="2" id="KW-1185">Reference proteome</keyword>
<gene>
    <name evidence="1" type="ORF">Cha6605_4672</name>
</gene>
<dbReference type="EMBL" id="CP003600">
    <property type="protein sequence ID" value="AFY95590.1"/>
    <property type="molecule type" value="Genomic_DNA"/>
</dbReference>
<dbReference type="Proteomes" id="UP000010366">
    <property type="component" value="Chromosome"/>
</dbReference>